<protein>
    <submittedName>
        <fullName evidence="1">Uncharacterized protein</fullName>
    </submittedName>
</protein>
<keyword evidence="2" id="KW-1185">Reference proteome</keyword>
<dbReference type="AlphaFoldDB" id="A0A941ETC2"/>
<accession>A0A941ETC2</accession>
<comment type="caution">
    <text evidence="1">The sequence shown here is derived from an EMBL/GenBank/DDBJ whole genome shotgun (WGS) entry which is preliminary data.</text>
</comment>
<evidence type="ECO:0000313" key="2">
    <source>
        <dbReference type="Proteomes" id="UP000675781"/>
    </source>
</evidence>
<name>A0A941ETC2_9ACTN</name>
<proteinExistence type="predicted"/>
<reference evidence="1" key="1">
    <citation type="submission" date="2021-04" db="EMBL/GenBank/DDBJ databases">
        <title>Genome based classification of Actinospica acidithermotolerans sp. nov., an actinobacterium isolated from an Indonesian hot spring.</title>
        <authorList>
            <person name="Kusuma A.B."/>
            <person name="Putra K.E."/>
            <person name="Nafisah S."/>
            <person name="Loh J."/>
            <person name="Nouioui I."/>
            <person name="Goodfellow M."/>
        </authorList>
    </citation>
    <scope>NUCLEOTIDE SEQUENCE</scope>
    <source>
        <strain evidence="1">CSCA 57</strain>
    </source>
</reference>
<evidence type="ECO:0000313" key="1">
    <source>
        <dbReference type="EMBL" id="MBR7837995.1"/>
    </source>
</evidence>
<sequence>MTEQDQPTSPGAAFWAARGVRIEPEAVDGEEPELEPEAEAVHVPVPVQFPEQAYEPEAAAYPAAAELPGQRVVPPQPQVAVPWPAHAPAPMPA</sequence>
<feature type="non-terminal residue" evidence="1">
    <location>
        <position position="93"/>
    </location>
</feature>
<dbReference type="EMBL" id="JAGSOG010000247">
    <property type="protein sequence ID" value="MBR7837995.1"/>
    <property type="molecule type" value="Genomic_DNA"/>
</dbReference>
<gene>
    <name evidence="1" type="ORF">KDL01_32280</name>
</gene>
<organism evidence="1 2">
    <name type="scientific">Actinospica durhamensis</name>
    <dbReference type="NCBI Taxonomy" id="1508375"/>
    <lineage>
        <taxon>Bacteria</taxon>
        <taxon>Bacillati</taxon>
        <taxon>Actinomycetota</taxon>
        <taxon>Actinomycetes</taxon>
        <taxon>Catenulisporales</taxon>
        <taxon>Actinospicaceae</taxon>
        <taxon>Actinospica</taxon>
    </lineage>
</organism>
<dbReference type="Proteomes" id="UP000675781">
    <property type="component" value="Unassembled WGS sequence"/>
</dbReference>